<keyword evidence="2" id="KW-1185">Reference proteome</keyword>
<protein>
    <submittedName>
        <fullName evidence="1">Uncharacterized protein</fullName>
    </submittedName>
</protein>
<name>A0A369I378_9BACT</name>
<comment type="caution">
    <text evidence="1">The sequence shown here is derived from an EMBL/GenBank/DDBJ whole genome shotgun (WGS) entry which is preliminary data.</text>
</comment>
<evidence type="ECO:0000313" key="2">
    <source>
        <dbReference type="Proteomes" id="UP000253141"/>
    </source>
</evidence>
<dbReference type="Proteomes" id="UP000253141">
    <property type="component" value="Unassembled WGS sequence"/>
</dbReference>
<gene>
    <name evidence="1" type="ORF">DVG78_19495</name>
</gene>
<organism evidence="1 2">
    <name type="scientific">Runella aurantiaca</name>
    <dbReference type="NCBI Taxonomy" id="2282308"/>
    <lineage>
        <taxon>Bacteria</taxon>
        <taxon>Pseudomonadati</taxon>
        <taxon>Bacteroidota</taxon>
        <taxon>Cytophagia</taxon>
        <taxon>Cytophagales</taxon>
        <taxon>Spirosomataceae</taxon>
        <taxon>Runella</taxon>
    </lineage>
</organism>
<proteinExistence type="predicted"/>
<sequence length="81" mass="9581">MVYGFKGLAKFVPFFLQNKSRFVLDYQFCLAISLKYHTNSKYTPIFMQSASLFFLCVRTKNARTDAFRWLCMHLLDNNPLL</sequence>
<evidence type="ECO:0000313" key="1">
    <source>
        <dbReference type="EMBL" id="RDB04179.1"/>
    </source>
</evidence>
<dbReference type="AlphaFoldDB" id="A0A369I378"/>
<accession>A0A369I378</accession>
<dbReference type="EMBL" id="QPIW01000018">
    <property type="protein sequence ID" value="RDB04179.1"/>
    <property type="molecule type" value="Genomic_DNA"/>
</dbReference>
<reference evidence="1 2" key="1">
    <citation type="submission" date="2018-07" db="EMBL/GenBank/DDBJ databases">
        <title>Genome analysis of Runella aurantiaca.</title>
        <authorList>
            <person name="Yang X."/>
        </authorList>
    </citation>
    <scope>NUCLEOTIDE SEQUENCE [LARGE SCALE GENOMIC DNA]</scope>
    <source>
        <strain evidence="1 2">YX9</strain>
    </source>
</reference>